<evidence type="ECO:0000256" key="1">
    <source>
        <dbReference type="SAM" id="MobiDB-lite"/>
    </source>
</evidence>
<dbReference type="EMBL" id="ML975830">
    <property type="protein sequence ID" value="KAF1828002.1"/>
    <property type="molecule type" value="Genomic_DNA"/>
</dbReference>
<organism evidence="2 3">
    <name type="scientific">Decorospora gaudefroyi</name>
    <dbReference type="NCBI Taxonomy" id="184978"/>
    <lineage>
        <taxon>Eukaryota</taxon>
        <taxon>Fungi</taxon>
        <taxon>Dikarya</taxon>
        <taxon>Ascomycota</taxon>
        <taxon>Pezizomycotina</taxon>
        <taxon>Dothideomycetes</taxon>
        <taxon>Pleosporomycetidae</taxon>
        <taxon>Pleosporales</taxon>
        <taxon>Pleosporineae</taxon>
        <taxon>Pleosporaceae</taxon>
        <taxon>Decorospora</taxon>
    </lineage>
</organism>
<proteinExistence type="predicted"/>
<name>A0A6A5K1E2_9PLEO</name>
<sequence>GLDVVPVDGDAAWAQVGEGMARAWANIETWAQNTIQEGERDEVNPWLERTQWLPYLVGMERPELMACVEEPVAELDPRGRHGDEQRAEPVEAAM</sequence>
<dbReference type="AlphaFoldDB" id="A0A6A5K1E2"/>
<evidence type="ECO:0000313" key="3">
    <source>
        <dbReference type="Proteomes" id="UP000800040"/>
    </source>
</evidence>
<dbReference type="OrthoDB" id="3689058at2759"/>
<feature type="non-terminal residue" evidence="2">
    <location>
        <position position="1"/>
    </location>
</feature>
<dbReference type="Proteomes" id="UP000800040">
    <property type="component" value="Unassembled WGS sequence"/>
</dbReference>
<keyword evidence="3" id="KW-1185">Reference proteome</keyword>
<feature type="region of interest" description="Disordered" evidence="1">
    <location>
        <begin position="74"/>
        <end position="94"/>
    </location>
</feature>
<protein>
    <submittedName>
        <fullName evidence="2">Uncharacterized protein</fullName>
    </submittedName>
</protein>
<evidence type="ECO:0000313" key="2">
    <source>
        <dbReference type="EMBL" id="KAF1828002.1"/>
    </source>
</evidence>
<gene>
    <name evidence="2" type="ORF">BDW02DRAFT_513597</name>
</gene>
<accession>A0A6A5K1E2</accession>
<feature type="compositionally biased region" description="Basic and acidic residues" evidence="1">
    <location>
        <begin position="75"/>
        <end position="94"/>
    </location>
</feature>
<reference evidence="2" key="1">
    <citation type="submission" date="2020-01" db="EMBL/GenBank/DDBJ databases">
        <authorList>
            <consortium name="DOE Joint Genome Institute"/>
            <person name="Haridas S."/>
            <person name="Albert R."/>
            <person name="Binder M."/>
            <person name="Bloem J."/>
            <person name="Labutti K."/>
            <person name="Salamov A."/>
            <person name="Andreopoulos B."/>
            <person name="Baker S.E."/>
            <person name="Barry K."/>
            <person name="Bills G."/>
            <person name="Bluhm B.H."/>
            <person name="Cannon C."/>
            <person name="Castanera R."/>
            <person name="Culley D.E."/>
            <person name="Daum C."/>
            <person name="Ezra D."/>
            <person name="Gonzalez J.B."/>
            <person name="Henrissat B."/>
            <person name="Kuo A."/>
            <person name="Liang C."/>
            <person name="Lipzen A."/>
            <person name="Lutzoni F."/>
            <person name="Magnuson J."/>
            <person name="Mondo S."/>
            <person name="Nolan M."/>
            <person name="Ohm R."/>
            <person name="Pangilinan J."/>
            <person name="Park H.-J."/>
            <person name="Ramirez L."/>
            <person name="Alfaro M."/>
            <person name="Sun H."/>
            <person name="Tritt A."/>
            <person name="Yoshinaga Y."/>
            <person name="Zwiers L.-H."/>
            <person name="Turgeon B.G."/>
            <person name="Goodwin S.B."/>
            <person name="Spatafora J.W."/>
            <person name="Crous P.W."/>
            <person name="Grigoriev I.V."/>
        </authorList>
    </citation>
    <scope>NUCLEOTIDE SEQUENCE</scope>
    <source>
        <strain evidence="2">P77</strain>
    </source>
</reference>